<dbReference type="OrthoDB" id="5575at2759"/>
<evidence type="ECO:0000313" key="10">
    <source>
        <dbReference type="EMBL" id="KAH3680742.1"/>
    </source>
</evidence>
<dbReference type="CDD" id="cd18021">
    <property type="entry name" value="DEXHc_Brr2_2"/>
    <property type="match status" value="1"/>
</dbReference>
<dbReference type="GO" id="GO:0005634">
    <property type="term" value="C:nucleus"/>
    <property type="evidence" value="ECO:0007669"/>
    <property type="project" value="TreeGrafter"/>
</dbReference>
<dbReference type="SMART" id="SM00487">
    <property type="entry name" value="DEXDc"/>
    <property type="match status" value="2"/>
</dbReference>
<gene>
    <name evidence="10" type="ORF">WICMUC_000176</name>
</gene>
<dbReference type="Proteomes" id="UP000769528">
    <property type="component" value="Unassembled WGS sequence"/>
</dbReference>
<feature type="domain" description="Helicase ATP-binding" evidence="8">
    <location>
        <begin position="489"/>
        <end position="672"/>
    </location>
</feature>
<evidence type="ECO:0000256" key="4">
    <source>
        <dbReference type="ARBA" id="ARBA00022806"/>
    </source>
</evidence>
<name>A0A9P8Q033_9ASCO</name>
<dbReference type="InterPro" id="IPR036390">
    <property type="entry name" value="WH_DNA-bd_sf"/>
</dbReference>
<keyword evidence="6" id="KW-0175">Coiled coil</keyword>
<feature type="compositionally biased region" description="Acidic residues" evidence="7">
    <location>
        <begin position="213"/>
        <end position="235"/>
    </location>
</feature>
<dbReference type="GO" id="GO:0005524">
    <property type="term" value="F:ATP binding"/>
    <property type="evidence" value="ECO:0007669"/>
    <property type="project" value="UniProtKB-KW"/>
</dbReference>
<dbReference type="InterPro" id="IPR041094">
    <property type="entry name" value="Brr2_helicase_PWI"/>
</dbReference>
<dbReference type="InterPro" id="IPR014756">
    <property type="entry name" value="Ig_E-set"/>
</dbReference>
<dbReference type="FunFam" id="3.40.50.300:FF:000254">
    <property type="entry name" value="U5 small nuclear ribonucleoprotein helicase"/>
    <property type="match status" value="1"/>
</dbReference>
<evidence type="ECO:0000259" key="8">
    <source>
        <dbReference type="PROSITE" id="PS51192"/>
    </source>
</evidence>
<dbReference type="FunFam" id="2.60.40.150:FF:000004">
    <property type="entry name" value="RNA helicase, activating signal cointegrator 1"/>
    <property type="match status" value="1"/>
</dbReference>
<dbReference type="Pfam" id="PF00271">
    <property type="entry name" value="Helicase_C"/>
    <property type="match status" value="1"/>
</dbReference>
<dbReference type="InterPro" id="IPR035892">
    <property type="entry name" value="C2_domain_sf"/>
</dbReference>
<dbReference type="GO" id="GO:0016787">
    <property type="term" value="F:hydrolase activity"/>
    <property type="evidence" value="ECO:0007669"/>
    <property type="project" value="UniProtKB-KW"/>
</dbReference>
<dbReference type="PANTHER" id="PTHR47961:SF4">
    <property type="entry name" value="ACTIVATING SIGNAL COINTEGRATOR 1 COMPLEX SUBUNIT 3"/>
    <property type="match status" value="1"/>
</dbReference>
<dbReference type="CDD" id="cd18019">
    <property type="entry name" value="DEXHc_Brr2_1"/>
    <property type="match status" value="1"/>
</dbReference>
<dbReference type="InterPro" id="IPR057842">
    <property type="entry name" value="WH_MER3"/>
</dbReference>
<dbReference type="GO" id="GO:0006397">
    <property type="term" value="P:mRNA processing"/>
    <property type="evidence" value="ECO:0007669"/>
    <property type="project" value="UniProtKB-ARBA"/>
</dbReference>
<feature type="region of interest" description="Disordered" evidence="7">
    <location>
        <begin position="212"/>
        <end position="241"/>
    </location>
</feature>
<dbReference type="InterPro" id="IPR027417">
    <property type="entry name" value="P-loop_NTPase"/>
</dbReference>
<dbReference type="Pfam" id="PF02889">
    <property type="entry name" value="Sec63"/>
    <property type="match status" value="2"/>
</dbReference>
<dbReference type="CDD" id="cd18795">
    <property type="entry name" value="SF2_C_Ski2"/>
    <property type="match status" value="1"/>
</dbReference>
<dbReference type="GO" id="GO:0000712">
    <property type="term" value="P:resolution of meiotic recombination intermediates"/>
    <property type="evidence" value="ECO:0007669"/>
    <property type="project" value="TreeGrafter"/>
</dbReference>
<reference evidence="10" key="2">
    <citation type="submission" date="2021-01" db="EMBL/GenBank/DDBJ databases">
        <authorList>
            <person name="Schikora-Tamarit M.A."/>
        </authorList>
    </citation>
    <scope>NUCLEOTIDE SEQUENCE</scope>
    <source>
        <strain evidence="10">CBS6341</strain>
    </source>
</reference>
<dbReference type="Pfam" id="PF23445">
    <property type="entry name" value="WHD_SNRNP200"/>
    <property type="match status" value="2"/>
</dbReference>
<evidence type="ECO:0000313" key="11">
    <source>
        <dbReference type="Proteomes" id="UP000769528"/>
    </source>
</evidence>
<keyword evidence="3" id="KW-0378">Hydrolase</keyword>
<keyword evidence="5" id="KW-0067">ATP-binding</keyword>
<dbReference type="GO" id="GO:0003678">
    <property type="term" value="F:DNA helicase activity"/>
    <property type="evidence" value="ECO:0007669"/>
    <property type="project" value="TreeGrafter"/>
</dbReference>
<sequence length="2145" mass="243930">MSDDISKYKYEEMSNKVLRQDKRLISNKSDPLRDAALSVPSSLAGKISLKDLGDRAGSPQDENDEEITDESKEIAKKMSEKYREKLNIKSQALQTTRSQNSTLLDSGSIQNLKYQPKTEQTNNAYEKIVSWVSSQFDNDISHDTVLSATDLILEILKDEYSTAIQKQKQIEEALSIKLKNQSFSSVMNLSNQLTDYDQVEELQDLGEGVAVTFDEDEENENQADEDGESSDDDDFAGPKLDDFVPDAIGEDNLVQEEEDVIKLESGRGNRKSIPLRDIDALYLQRTMASYLKSIDAVDLQTLTATISDLLKSSSEDRSFEQKLIEVLGVENSELVQLLIDNRISLYWGIKLSEANTEIEKQTIIKQLELNNLKHLTEEEDSFNDHELTKRRKIVQTQEPDKIRRPMLVNLDDLKFDQGSHLMTTTKVNLPKDSFKRVKKQYEEIHIPPPAKPTEDVELIPITKLPSWARIAFPSSETSTLNRIQSKIFPTAFNDDVNILLCAPTGAGKTNVAMLTILKTLSQFRRADGSFDLDNFKIVYIAPLKALVQEQVREFSRRLEQFGISVEELTGDSNLTKQQIAETQILVTTPEKWDVITRKNSDSSYTNLVSLLIIDEIHLLHDERGPVLESIVARSIRNSERTSRDIRLVGLSATLPNYKDVAKFLRVDEENGLFYFDGSYRPCPLAQQFIGITEKNSFKKTVAMNEACYDKILEAAGKHQVIIFVHSRKDTTRTAKWLRDKLLEENKLNLFLKSDSASQEILRQESENAKDPGLKDLLPTGFAIHHAGLSREDRSASEDLFAEGYSQILVSTATLAWGVNLPAHTVIIKGTEVYAPEKGDWTQLSPQDILQMLGRAGRPRYDESGEGIIITSQAEIQYYLAVLNQQLPIESQLMGSLADHLNAEVVLGTVKSLADAVVWLGYSYLYVRMLKSPGIYRVGADYADDITLTWKRTDLAHSAFTILHQNNLIVYDESTGLVQSTELGRISSHYYISYESMSFYNNNLRSFSSVIDIFRIFSSSSEFKLIPIRQEEKSEITKLVERAPIPIKEDITDPRAKANVLLQSYISRLSLEGFALNADMIYITQSAGRLLRAIYEIALKKRWAKLTTTVLDLCKMAERRIWLSNTPFRQFPDCPLKAIRNAESSNLPWPEYFNLGDPSEMAQAIRDDSSARKVFELVQKFPVLSLECNVQTITPSLLRFELDITPKWNWDPKLHGNTEQFLLLVQDTNGEKILYNDTFLVRRKYINQVHLLEFTVPINEPIPPNYFVSLISEKWLHCESKIPVILNKIKLPKKFPAPTQLLNLHTIPVTDLKYEEFIKTFNFSYFNEIQSQVFNTIYNSSDNSFVGAVKGSGKTVIAELALLRHWRQNRGRAVYILPSEEKIDSQVKEWNNKFGEIAGGKIINKLTNEMSTNLKILAESHLILSTPQQFDVISRRWKQRKNVQSIELFIADDAHIVGNGLEGSIYENIISRMRFMSSQLENDLRVVALSTSLADGRSFGEWIGAQKNSIFNFAPKDRSRPLEIHLQPFNINHNPSMILSMTNPAFSSVLSFRGLKSLIFVPSRKQSMEIGYEFSILSSKNGISLLNTDFGDIELLLNKVSDKSLSDLLKAGIGIYYKNMNSTDKRVVDKLYDSGALSVLIATRETATYAPKSDLVIVLSTQFYEGKEHRYINYPINELLEMVGCSQNKDRASDKALILTNATSRDYYRKFLSESLPVESFLNVFLPDILINEISIGLIKSRQDCIDWLTFSYFYRRVQANPSFYGVKDISHNGLSTFLTELVEVTLNDLVEAKLIELEEENDDDKEDEEEIEEEITPLDGALLSSYHNVSFITMKTFSLSLTKKSKLKSILEIITSASEFDALPIRQHESSILQKLYNIIPIKSSQEVSFESPYIKAFILLQAHFSRINLPADLASDQKFILGKIVALLHTSVDLLASEGYLNAMYAMDLTQMVVQAVWDTDSSLKQIPYVDDLIIERAKKYDVDTVFDIMSIEDDERTDILRLSGRPLNKVAAFVNKYPNIELSYEMDKEDPIISNQPKQVIVTVTRDEEPEDLSVIAPYFPFQKNENWWVVIGDSKSRQLYAIQKATIGKEEQTFKLEFTIPKAGRYNLSIWCMCDSYVDTDKEVSFEVDVEQSQDEQDEADQ</sequence>
<dbReference type="InterPro" id="IPR036388">
    <property type="entry name" value="WH-like_DNA-bd_sf"/>
</dbReference>
<dbReference type="PANTHER" id="PTHR47961">
    <property type="entry name" value="DNA POLYMERASE THETA, PUTATIVE (AFU_ORTHOLOGUE AFUA_1G05260)-RELATED"/>
    <property type="match status" value="1"/>
</dbReference>
<dbReference type="InterPro" id="IPR011545">
    <property type="entry name" value="DEAD/DEAH_box_helicase_dom"/>
</dbReference>
<dbReference type="InterPro" id="IPR014001">
    <property type="entry name" value="Helicase_ATP-bd"/>
</dbReference>
<evidence type="ECO:0000259" key="9">
    <source>
        <dbReference type="PROSITE" id="PS51194"/>
    </source>
</evidence>
<dbReference type="Pfam" id="PF00270">
    <property type="entry name" value="DEAD"/>
    <property type="match status" value="2"/>
</dbReference>
<keyword evidence="11" id="KW-1185">Reference proteome</keyword>
<dbReference type="PROSITE" id="PS51194">
    <property type="entry name" value="HELICASE_CTER"/>
    <property type="match status" value="1"/>
</dbReference>
<feature type="domain" description="Helicase ATP-binding" evidence="8">
    <location>
        <begin position="1334"/>
        <end position="1510"/>
    </location>
</feature>
<dbReference type="Gene3D" id="1.10.150.20">
    <property type="entry name" value="5' to 3' exonuclease, C-terminal subdomain"/>
    <property type="match status" value="2"/>
</dbReference>
<dbReference type="InterPro" id="IPR050474">
    <property type="entry name" value="Hel308_SKI2-like"/>
</dbReference>
<evidence type="ECO:0000256" key="2">
    <source>
        <dbReference type="ARBA" id="ARBA00022741"/>
    </source>
</evidence>
<dbReference type="EMBL" id="JAEUBF010000041">
    <property type="protein sequence ID" value="KAH3680742.1"/>
    <property type="molecule type" value="Genomic_DNA"/>
</dbReference>
<dbReference type="Gene3D" id="2.60.40.150">
    <property type="entry name" value="C2 domain"/>
    <property type="match status" value="2"/>
</dbReference>
<evidence type="ECO:0000256" key="3">
    <source>
        <dbReference type="ARBA" id="ARBA00022801"/>
    </source>
</evidence>
<keyword evidence="4" id="KW-0347">Helicase</keyword>
<dbReference type="GO" id="GO:0003676">
    <property type="term" value="F:nucleic acid binding"/>
    <property type="evidence" value="ECO:0007669"/>
    <property type="project" value="InterPro"/>
</dbReference>
<dbReference type="FunFam" id="1.10.10.10:FF:000024">
    <property type="entry name" value="U5 small nuclear ribonucleoprotein helicase"/>
    <property type="match status" value="1"/>
</dbReference>
<accession>A0A9P8Q033</accession>
<evidence type="ECO:0000256" key="6">
    <source>
        <dbReference type="SAM" id="Coils"/>
    </source>
</evidence>
<dbReference type="Gene3D" id="3.40.50.300">
    <property type="entry name" value="P-loop containing nucleotide triphosphate hydrolases"/>
    <property type="match status" value="4"/>
</dbReference>
<dbReference type="SUPFAM" id="SSF158702">
    <property type="entry name" value="Sec63 N-terminal domain-like"/>
    <property type="match status" value="2"/>
</dbReference>
<dbReference type="SUPFAM" id="SSF46785">
    <property type="entry name" value="Winged helix' DNA-binding domain"/>
    <property type="match status" value="1"/>
</dbReference>
<feature type="coiled-coil region" evidence="6">
    <location>
        <begin position="1787"/>
        <end position="1814"/>
    </location>
</feature>
<dbReference type="SMART" id="SM00973">
    <property type="entry name" value="Sec63"/>
    <property type="match status" value="2"/>
</dbReference>
<dbReference type="Pfam" id="PF18149">
    <property type="entry name" value="Helicase_PWI"/>
    <property type="match status" value="1"/>
</dbReference>
<dbReference type="InterPro" id="IPR004179">
    <property type="entry name" value="Sec63-dom"/>
</dbReference>
<dbReference type="SUPFAM" id="SSF52540">
    <property type="entry name" value="P-loop containing nucleoside triphosphate hydrolases"/>
    <property type="match status" value="3"/>
</dbReference>
<keyword evidence="1" id="KW-0677">Repeat</keyword>
<dbReference type="FunFam" id="1.10.10.10:FF:000012">
    <property type="entry name" value="U5 small nuclear ribonucleoprotein helicase"/>
    <property type="match status" value="1"/>
</dbReference>
<dbReference type="InterPro" id="IPR001650">
    <property type="entry name" value="Helicase_C-like"/>
</dbReference>
<protein>
    <recommendedName>
        <fullName evidence="12">RNA helicase</fullName>
    </recommendedName>
</protein>
<dbReference type="Pfam" id="PF21188">
    <property type="entry name" value="BRR2_plug"/>
    <property type="match status" value="1"/>
</dbReference>
<evidence type="ECO:0000256" key="1">
    <source>
        <dbReference type="ARBA" id="ARBA00022737"/>
    </source>
</evidence>
<dbReference type="SUPFAM" id="SSF81296">
    <property type="entry name" value="E set domains"/>
    <property type="match status" value="1"/>
</dbReference>
<feature type="region of interest" description="Disordered" evidence="7">
    <location>
        <begin position="48"/>
        <end position="69"/>
    </location>
</feature>
<dbReference type="FunFam" id="1.10.3380.10:FF:000001">
    <property type="entry name" value="U5 small nuclear ribonucleoprotein helicase"/>
    <property type="match status" value="1"/>
</dbReference>
<organism evidence="10 11">
    <name type="scientific">Wickerhamomyces mucosus</name>
    <dbReference type="NCBI Taxonomy" id="1378264"/>
    <lineage>
        <taxon>Eukaryota</taxon>
        <taxon>Fungi</taxon>
        <taxon>Dikarya</taxon>
        <taxon>Ascomycota</taxon>
        <taxon>Saccharomycotina</taxon>
        <taxon>Saccharomycetes</taxon>
        <taxon>Phaffomycetales</taxon>
        <taxon>Wickerhamomycetaceae</taxon>
        <taxon>Wickerhamomyces</taxon>
    </lineage>
</organism>
<dbReference type="Gene3D" id="1.10.3380.10">
    <property type="entry name" value="Sec63 N-terminal domain-like domain"/>
    <property type="match status" value="2"/>
</dbReference>
<comment type="caution">
    <text evidence="10">The sequence shown here is derived from an EMBL/GenBank/DDBJ whole genome shotgun (WGS) entry which is preliminary data.</text>
</comment>
<dbReference type="FunFam" id="3.40.50.300:FF:000062">
    <property type="entry name" value="U5 small nuclear ribonucleoprotein helicase"/>
    <property type="match status" value="1"/>
</dbReference>
<evidence type="ECO:0000256" key="7">
    <source>
        <dbReference type="SAM" id="MobiDB-lite"/>
    </source>
</evidence>
<dbReference type="InterPro" id="IPR048863">
    <property type="entry name" value="BRR2_plug"/>
</dbReference>
<proteinExistence type="predicted"/>
<dbReference type="FunFam" id="3.40.50.300:FF:000102">
    <property type="entry name" value="RNA helicase, activating signal cointegrator 1"/>
    <property type="match status" value="1"/>
</dbReference>
<feature type="domain" description="Helicase C-terminal" evidence="9">
    <location>
        <begin position="707"/>
        <end position="916"/>
    </location>
</feature>
<dbReference type="PROSITE" id="PS51192">
    <property type="entry name" value="HELICASE_ATP_BIND_1"/>
    <property type="match status" value="2"/>
</dbReference>
<evidence type="ECO:0000256" key="5">
    <source>
        <dbReference type="ARBA" id="ARBA00022840"/>
    </source>
</evidence>
<dbReference type="PIRSF" id="PIRSF039073">
    <property type="entry name" value="BRR2"/>
    <property type="match status" value="1"/>
</dbReference>
<dbReference type="FunFam" id="2.60.40.150:FF:000133">
    <property type="entry name" value="Pre-mRNA splicing helicase, putative"/>
    <property type="match status" value="1"/>
</dbReference>
<evidence type="ECO:0008006" key="12">
    <source>
        <dbReference type="Google" id="ProtNLM"/>
    </source>
</evidence>
<dbReference type="Gene3D" id="1.10.10.10">
    <property type="entry name" value="Winged helix-like DNA-binding domain superfamily/Winged helix DNA-binding domain"/>
    <property type="match status" value="2"/>
</dbReference>
<reference evidence="10" key="1">
    <citation type="journal article" date="2021" name="Open Biol.">
        <title>Shared evolutionary footprints suggest mitochondrial oxidative damage underlies multiple complex I losses in fungi.</title>
        <authorList>
            <person name="Schikora-Tamarit M.A."/>
            <person name="Marcet-Houben M."/>
            <person name="Nosek J."/>
            <person name="Gabaldon T."/>
        </authorList>
    </citation>
    <scope>NUCLEOTIDE SEQUENCE</scope>
    <source>
        <strain evidence="10">CBS6341</strain>
    </source>
</reference>
<keyword evidence="2" id="KW-0547">Nucleotide-binding</keyword>
<dbReference type="SMART" id="SM00490">
    <property type="entry name" value="HELICc"/>
    <property type="match status" value="1"/>
</dbReference>